<dbReference type="Proteomes" id="UP000285860">
    <property type="component" value="Unassembled WGS sequence"/>
</dbReference>
<evidence type="ECO:0000313" key="2">
    <source>
        <dbReference type="EMBL" id="RKK80939.1"/>
    </source>
</evidence>
<evidence type="ECO:0000313" key="3">
    <source>
        <dbReference type="Proteomes" id="UP000285860"/>
    </source>
</evidence>
<dbReference type="EMBL" id="MRCY01000672">
    <property type="protein sequence ID" value="RKK80939.1"/>
    <property type="molecule type" value="Genomic_DNA"/>
</dbReference>
<accession>A0A420NL22</accession>
<gene>
    <name evidence="2" type="ORF">BFJ68_g17669</name>
</gene>
<comment type="caution">
    <text evidence="2">The sequence shown here is derived from an EMBL/GenBank/DDBJ whole genome shotgun (WGS) entry which is preliminary data.</text>
</comment>
<reference evidence="2 3" key="1">
    <citation type="journal article" date="2018" name="Sci. Rep.">
        <title>Characterisation of pathogen-specific regions and novel effector candidates in Fusarium oxysporum f. sp. cepae.</title>
        <authorList>
            <person name="Armitage A.D."/>
            <person name="Taylor A."/>
            <person name="Sobczyk M.K."/>
            <person name="Baxter L."/>
            <person name="Greenfield B.P."/>
            <person name="Bates H.J."/>
            <person name="Wilson F."/>
            <person name="Jackson A.C."/>
            <person name="Ott S."/>
            <person name="Harrison R.J."/>
            <person name="Clarkson J.P."/>
        </authorList>
    </citation>
    <scope>NUCLEOTIDE SEQUENCE [LARGE SCALE GENOMIC DNA]</scope>
    <source>
        <strain evidence="2 3">Fo_A28</strain>
    </source>
</reference>
<organism evidence="2 3">
    <name type="scientific">Fusarium oxysporum</name>
    <name type="common">Fusarium vascular wilt</name>
    <dbReference type="NCBI Taxonomy" id="5507"/>
    <lineage>
        <taxon>Eukaryota</taxon>
        <taxon>Fungi</taxon>
        <taxon>Dikarya</taxon>
        <taxon>Ascomycota</taxon>
        <taxon>Pezizomycotina</taxon>
        <taxon>Sordariomycetes</taxon>
        <taxon>Hypocreomycetidae</taxon>
        <taxon>Hypocreales</taxon>
        <taxon>Nectriaceae</taxon>
        <taxon>Fusarium</taxon>
        <taxon>Fusarium oxysporum species complex</taxon>
    </lineage>
</organism>
<sequence length="64" mass="6938">MLWSDLNEPRNWVVDENQAVSNGPQPQHPTIELKEATCLASPGLDRAESNITPPDASKPGLSDV</sequence>
<feature type="region of interest" description="Disordered" evidence="1">
    <location>
        <begin position="42"/>
        <end position="64"/>
    </location>
</feature>
<protein>
    <submittedName>
        <fullName evidence="2">Uncharacterized protein</fullName>
    </submittedName>
</protein>
<proteinExistence type="predicted"/>
<name>A0A420NL22_FUSOX</name>
<evidence type="ECO:0000256" key="1">
    <source>
        <dbReference type="SAM" id="MobiDB-lite"/>
    </source>
</evidence>
<dbReference type="AlphaFoldDB" id="A0A420NL22"/>